<feature type="domain" description="RecA family profile 1" evidence="1">
    <location>
        <begin position="1"/>
        <end position="54"/>
    </location>
</feature>
<reference evidence="2 3" key="1">
    <citation type="submission" date="2009-12" db="EMBL/GenBank/DDBJ databases">
        <title>The draft genome of Batrachochytrium dendrobatidis.</title>
        <authorList>
            <consortium name="US DOE Joint Genome Institute (JGI-PGF)"/>
            <person name="Kuo A."/>
            <person name="Salamov A."/>
            <person name="Schmutz J."/>
            <person name="Lucas S."/>
            <person name="Pitluck S."/>
            <person name="Rosenblum E."/>
            <person name="Stajich J."/>
            <person name="Eisen M."/>
            <person name="Grigoriev I.V."/>
        </authorList>
    </citation>
    <scope>NUCLEOTIDE SEQUENCE [LARGE SCALE GENOMIC DNA]</scope>
    <source>
        <strain evidence="3">JAM81 / FGSC 10211</strain>
    </source>
</reference>
<dbReference type="STRING" id="684364.F4PDL2"/>
<proteinExistence type="predicted"/>
<dbReference type="InParanoid" id="F4PDL2"/>
<dbReference type="GO" id="GO:0140664">
    <property type="term" value="F:ATP-dependent DNA damage sensor activity"/>
    <property type="evidence" value="ECO:0007669"/>
    <property type="project" value="InterPro"/>
</dbReference>
<organism evidence="2 3">
    <name type="scientific">Batrachochytrium dendrobatidis (strain JAM81 / FGSC 10211)</name>
    <name type="common">Frog chytrid fungus</name>
    <dbReference type="NCBI Taxonomy" id="684364"/>
    <lineage>
        <taxon>Eukaryota</taxon>
        <taxon>Fungi</taxon>
        <taxon>Fungi incertae sedis</taxon>
        <taxon>Chytridiomycota</taxon>
        <taxon>Chytridiomycota incertae sedis</taxon>
        <taxon>Chytridiomycetes</taxon>
        <taxon>Rhizophydiales</taxon>
        <taxon>Rhizophydiales incertae sedis</taxon>
        <taxon>Batrachochytrium</taxon>
    </lineage>
</organism>
<evidence type="ECO:0000313" key="3">
    <source>
        <dbReference type="Proteomes" id="UP000007241"/>
    </source>
</evidence>
<dbReference type="OrthoDB" id="1861185at2759"/>
<feature type="non-terminal residue" evidence="2">
    <location>
        <position position="54"/>
    </location>
</feature>
<evidence type="ECO:0000313" key="2">
    <source>
        <dbReference type="EMBL" id="EGF76803.1"/>
    </source>
</evidence>
<evidence type="ECO:0000259" key="1">
    <source>
        <dbReference type="PROSITE" id="PS50162"/>
    </source>
</evidence>
<name>F4PDL2_BATDJ</name>
<dbReference type="RefSeq" id="XP_006682556.1">
    <property type="nucleotide sequence ID" value="XM_006682493.1"/>
</dbReference>
<dbReference type="GeneID" id="18241671"/>
<dbReference type="PANTHER" id="PTHR46487">
    <property type="entry name" value="DNA REPAIR PROTEIN XRCC3"/>
    <property type="match status" value="1"/>
</dbReference>
<dbReference type="InterPro" id="IPR020588">
    <property type="entry name" value="RecA_ATP-bd"/>
</dbReference>
<sequence>LSFGDQILDSAFGGGLLTGSINELFGPASAGKTQLALQLSLQVQMPFSMGGLDG</sequence>
<dbReference type="GO" id="GO:0005524">
    <property type="term" value="F:ATP binding"/>
    <property type="evidence" value="ECO:0007669"/>
    <property type="project" value="InterPro"/>
</dbReference>
<dbReference type="Proteomes" id="UP000007241">
    <property type="component" value="Unassembled WGS sequence"/>
</dbReference>
<dbReference type="PROSITE" id="PS50162">
    <property type="entry name" value="RECA_2"/>
    <property type="match status" value="1"/>
</dbReference>
<dbReference type="GO" id="GO:0006281">
    <property type="term" value="P:DNA repair"/>
    <property type="evidence" value="ECO:0007669"/>
    <property type="project" value="InterPro"/>
</dbReference>
<keyword evidence="3" id="KW-1185">Reference proteome</keyword>
<dbReference type="Gene3D" id="3.40.50.300">
    <property type="entry name" value="P-loop containing nucleotide triphosphate hydrolases"/>
    <property type="match status" value="1"/>
</dbReference>
<dbReference type="GO" id="GO:0006310">
    <property type="term" value="P:DNA recombination"/>
    <property type="evidence" value="ECO:0007669"/>
    <property type="project" value="UniProtKB-ARBA"/>
</dbReference>
<dbReference type="GO" id="GO:0061982">
    <property type="term" value="P:meiosis I cell cycle process"/>
    <property type="evidence" value="ECO:0007669"/>
    <property type="project" value="UniProtKB-ARBA"/>
</dbReference>
<dbReference type="EMBL" id="GL882895">
    <property type="protein sequence ID" value="EGF76803.1"/>
    <property type="molecule type" value="Genomic_DNA"/>
</dbReference>
<dbReference type="Pfam" id="PF08423">
    <property type="entry name" value="Rad51"/>
    <property type="match status" value="1"/>
</dbReference>
<dbReference type="InterPro" id="IPR027417">
    <property type="entry name" value="P-loop_NTPase"/>
</dbReference>
<gene>
    <name evidence="2" type="ORF">BATDEDRAFT_7636</name>
</gene>
<dbReference type="SUPFAM" id="SSF52540">
    <property type="entry name" value="P-loop containing nucleoside triphosphate hydrolases"/>
    <property type="match status" value="1"/>
</dbReference>
<dbReference type="PANTHER" id="PTHR46487:SF1">
    <property type="entry name" value="DNA REPAIR PROTEIN XRCC3"/>
    <property type="match status" value="1"/>
</dbReference>
<feature type="non-terminal residue" evidence="2">
    <location>
        <position position="1"/>
    </location>
</feature>
<protein>
    <recommendedName>
        <fullName evidence="1">RecA family profile 1 domain-containing protein</fullName>
    </recommendedName>
</protein>
<dbReference type="AlphaFoldDB" id="F4PDL2"/>
<dbReference type="InterPro" id="IPR013632">
    <property type="entry name" value="Rad51_C"/>
</dbReference>
<dbReference type="HOGENOM" id="CLU_3055840_0_0_1"/>
<dbReference type="GO" id="GO:0003677">
    <property type="term" value="F:DNA binding"/>
    <property type="evidence" value="ECO:0007669"/>
    <property type="project" value="InterPro"/>
</dbReference>
<accession>F4PDL2</accession>